<evidence type="ECO:0000256" key="2">
    <source>
        <dbReference type="ARBA" id="ARBA00023295"/>
    </source>
</evidence>
<dbReference type="PROSITE" id="PS00659">
    <property type="entry name" value="GLYCOSYL_HYDROL_F5"/>
    <property type="match status" value="1"/>
</dbReference>
<dbReference type="Pfam" id="PF00150">
    <property type="entry name" value="Cellulase"/>
    <property type="match status" value="1"/>
</dbReference>
<feature type="domain" description="Glycoside hydrolase family 5" evidence="5">
    <location>
        <begin position="38"/>
        <end position="280"/>
    </location>
</feature>
<dbReference type="InterPro" id="IPR001547">
    <property type="entry name" value="Glyco_hydro_5"/>
</dbReference>
<protein>
    <submittedName>
        <fullName evidence="6">Endoglucanase</fullName>
    </submittedName>
</protein>
<dbReference type="STRING" id="1123071.SAMN02745181_2974"/>
<dbReference type="SUPFAM" id="SSF51445">
    <property type="entry name" value="(Trans)glycosidases"/>
    <property type="match status" value="1"/>
</dbReference>
<sequence length="320" mass="36184">MLRLLSLLFCKLLCFSSSQAGVVSKHGRLQVNGSHVTNEKGEKVSLGGSSLYWSHWSAGSKFYNQSAVSHLAQQWNASIVRAAIAVEKKTGYINKPSEQLKLLDSVIQTAVTEDIYVIIDWHTHKAEKYPQQAEEFFSRTAKKYGHHPHVIYEIFNEPIQQDWAEVKAYAEPIIQAIRMHDPDNLIIVGTPFYSQRVVDAAKSPLLDKNLAYTLHFYTGTHQQKLRDTALQAMELGAPLFVTEWGITKADGDGGVYAEEARRWMKFLRQNGISHCHWSIADLKEDSASVLHKAGLEGLLKNQLTPAGRFYRKNFHDCSEK</sequence>
<dbReference type="AlphaFoldDB" id="A0A1M6NUS7"/>
<keyword evidence="2 3" id="KW-0326">Glycosidase</keyword>
<reference evidence="6 7" key="1">
    <citation type="submission" date="2016-11" db="EMBL/GenBank/DDBJ databases">
        <authorList>
            <person name="Jaros S."/>
            <person name="Januszkiewicz K."/>
            <person name="Wedrychowicz H."/>
        </authorList>
    </citation>
    <scope>NUCLEOTIDE SEQUENCE [LARGE SCALE GENOMIC DNA]</scope>
    <source>
        <strain evidence="6 7">DSM 18772</strain>
    </source>
</reference>
<evidence type="ECO:0000256" key="4">
    <source>
        <dbReference type="SAM" id="SignalP"/>
    </source>
</evidence>
<dbReference type="PANTHER" id="PTHR34142">
    <property type="entry name" value="ENDO-BETA-1,4-GLUCANASE A"/>
    <property type="match status" value="1"/>
</dbReference>
<evidence type="ECO:0000256" key="1">
    <source>
        <dbReference type="ARBA" id="ARBA00022801"/>
    </source>
</evidence>
<evidence type="ECO:0000313" key="7">
    <source>
        <dbReference type="Proteomes" id="UP000184510"/>
    </source>
</evidence>
<keyword evidence="7" id="KW-1185">Reference proteome</keyword>
<comment type="similarity">
    <text evidence="3">Belongs to the glycosyl hydrolase 5 (cellulase A) family.</text>
</comment>
<evidence type="ECO:0000313" key="6">
    <source>
        <dbReference type="EMBL" id="SHJ99392.1"/>
    </source>
</evidence>
<dbReference type="PANTHER" id="PTHR34142:SF1">
    <property type="entry name" value="GLYCOSIDE HYDROLASE FAMILY 5 DOMAIN-CONTAINING PROTEIN"/>
    <property type="match status" value="1"/>
</dbReference>
<dbReference type="GO" id="GO:0004553">
    <property type="term" value="F:hydrolase activity, hydrolyzing O-glycosyl compounds"/>
    <property type="evidence" value="ECO:0007669"/>
    <property type="project" value="InterPro"/>
</dbReference>
<dbReference type="InterPro" id="IPR017853">
    <property type="entry name" value="GH"/>
</dbReference>
<dbReference type="OrthoDB" id="154460at2"/>
<dbReference type="InterPro" id="IPR018087">
    <property type="entry name" value="Glyco_hydro_5_CS"/>
</dbReference>
<dbReference type="RefSeq" id="WP_143184539.1">
    <property type="nucleotide sequence ID" value="NZ_FQYR01000005.1"/>
</dbReference>
<feature type="signal peptide" evidence="4">
    <location>
        <begin position="1"/>
        <end position="20"/>
    </location>
</feature>
<organism evidence="6 7">
    <name type="scientific">Rubritalea squalenifaciens DSM 18772</name>
    <dbReference type="NCBI Taxonomy" id="1123071"/>
    <lineage>
        <taxon>Bacteria</taxon>
        <taxon>Pseudomonadati</taxon>
        <taxon>Verrucomicrobiota</taxon>
        <taxon>Verrucomicrobiia</taxon>
        <taxon>Verrucomicrobiales</taxon>
        <taxon>Rubritaleaceae</taxon>
        <taxon>Rubritalea</taxon>
    </lineage>
</organism>
<keyword evidence="1 3" id="KW-0378">Hydrolase</keyword>
<dbReference type="Proteomes" id="UP000184510">
    <property type="component" value="Unassembled WGS sequence"/>
</dbReference>
<feature type="chain" id="PRO_5013042390" evidence="4">
    <location>
        <begin position="21"/>
        <end position="320"/>
    </location>
</feature>
<gene>
    <name evidence="6" type="ORF">SAMN02745181_2974</name>
</gene>
<accession>A0A1M6NUS7</accession>
<dbReference type="Gene3D" id="3.20.20.80">
    <property type="entry name" value="Glycosidases"/>
    <property type="match status" value="1"/>
</dbReference>
<dbReference type="InParanoid" id="A0A1M6NUS7"/>
<keyword evidence="4" id="KW-0732">Signal</keyword>
<name>A0A1M6NUS7_9BACT</name>
<evidence type="ECO:0000259" key="5">
    <source>
        <dbReference type="Pfam" id="PF00150"/>
    </source>
</evidence>
<dbReference type="EMBL" id="FQYR01000005">
    <property type="protein sequence ID" value="SHJ99392.1"/>
    <property type="molecule type" value="Genomic_DNA"/>
</dbReference>
<evidence type="ECO:0000256" key="3">
    <source>
        <dbReference type="RuleBase" id="RU361153"/>
    </source>
</evidence>
<proteinExistence type="inferred from homology"/>
<dbReference type="GO" id="GO:0000272">
    <property type="term" value="P:polysaccharide catabolic process"/>
    <property type="evidence" value="ECO:0007669"/>
    <property type="project" value="InterPro"/>
</dbReference>